<name>A0ACB9C6L4_ARCLA</name>
<reference evidence="2" key="1">
    <citation type="journal article" date="2022" name="Mol. Ecol. Resour.">
        <title>The genomes of chicory, endive, great burdock and yacon provide insights into Asteraceae palaeo-polyploidization history and plant inulin production.</title>
        <authorList>
            <person name="Fan W."/>
            <person name="Wang S."/>
            <person name="Wang H."/>
            <person name="Wang A."/>
            <person name="Jiang F."/>
            <person name="Liu H."/>
            <person name="Zhao H."/>
            <person name="Xu D."/>
            <person name="Zhang Y."/>
        </authorList>
    </citation>
    <scope>NUCLEOTIDE SEQUENCE [LARGE SCALE GENOMIC DNA]</scope>
    <source>
        <strain evidence="2">cv. Niubang</strain>
    </source>
</reference>
<comment type="caution">
    <text evidence="1">The sequence shown here is derived from an EMBL/GenBank/DDBJ whole genome shotgun (WGS) entry which is preliminary data.</text>
</comment>
<dbReference type="Proteomes" id="UP001055879">
    <property type="component" value="Linkage Group LG05"/>
</dbReference>
<dbReference type="EMBL" id="CM042051">
    <property type="protein sequence ID" value="KAI3729911.1"/>
    <property type="molecule type" value="Genomic_DNA"/>
</dbReference>
<protein>
    <submittedName>
        <fullName evidence="1">Uncharacterized protein</fullName>
    </submittedName>
</protein>
<evidence type="ECO:0000313" key="1">
    <source>
        <dbReference type="EMBL" id="KAI3729911.1"/>
    </source>
</evidence>
<sequence>MISHPLPLSVIIFVCCSINLVSGIPRRNGAETRCVDRDRRALLQFKQGLVDDYALLRSWRNGQDCCHWRGVGCNNGTGEVIRLDLSGIWSEELDQILGLSGEINSSLLLLRSLRYLDLSGNSFTKIPDFIGSLTELQHLKLAQIEFGSPKVPDQLGNLSNLQTLDLASSSVVIKNTLWLTPLSSLKYLNLSYIDLSESLGLLNNAIRLPSLVELHLVNCLLPNATANSFLRDPITNLSDGFAILDLNSNFLPASTIYPWLFNFSGSLTDINLSDNELLGTIPEAFGTFKNLRNLDLISNGLEGGIPTSFGNLGNLRSLLLAGNNLKQDLPSFFDNLSGPADKSLQVLDLNENQLSGSLPDFTTFTALKELYLGDNQLNGSFPDKFEQISRLSILDLSDNRIKGMLPDLSAFASLKELYFERNILNGTLAERLAPLSKLESLGASSNFFQGTISEMHVTNLPRLTYLDLSYNSLAIEIGSGWSPTFQLDIISLSSCKLGNSFPEWLRTQKNFSVLDISNAGINDAVPSWFWASLIPGLRYLNLSSNQIHGMVPDLRFGGGGKPLIDMSSNNLSGNLPLFPVDTLTLMLNNNMFSGPISSLCNLTILNRLDLSNNKLSGELPNCWKNFDRLVILNLENNGFIGRVPDSIGSLEFVDLLSMRGNNLTGELPSSLRNCISLRLLDLGENKLSGKIPEWIGESLSMLLVLSLPLNRFNGTIPRSLCKLEKIQILDLSVNDISGSIPKCLNNISGMAMRENRSPDASIEYNAIGLERTRLTLRARYVFKALLQWKGRQSEYQKTLGLVTSLDLSSNRLIGEIPGEITSLLALIALNLSRNTLTGPVPEDIGRLRRLDFLDLSRNNLVGGIPTSLSLLSNLGVLDLSFNNLSGRIPKSTQLQSFDVSSYTGNPALCGVPLPDGCPGDEPSGGNEDVAEQDSDDDKLTSNGFYVSIVVGFAFGFWGVCGPLVLKDSWRHAFFGFLNAVKDRVLVALEIRFARLLNRTMSNMN</sequence>
<accession>A0ACB9C6L4</accession>
<proteinExistence type="predicted"/>
<organism evidence="1 2">
    <name type="scientific">Arctium lappa</name>
    <name type="common">Greater burdock</name>
    <name type="synonym">Lappa major</name>
    <dbReference type="NCBI Taxonomy" id="4217"/>
    <lineage>
        <taxon>Eukaryota</taxon>
        <taxon>Viridiplantae</taxon>
        <taxon>Streptophyta</taxon>
        <taxon>Embryophyta</taxon>
        <taxon>Tracheophyta</taxon>
        <taxon>Spermatophyta</taxon>
        <taxon>Magnoliopsida</taxon>
        <taxon>eudicotyledons</taxon>
        <taxon>Gunneridae</taxon>
        <taxon>Pentapetalae</taxon>
        <taxon>asterids</taxon>
        <taxon>campanulids</taxon>
        <taxon>Asterales</taxon>
        <taxon>Asteraceae</taxon>
        <taxon>Carduoideae</taxon>
        <taxon>Cardueae</taxon>
        <taxon>Arctiinae</taxon>
        <taxon>Arctium</taxon>
    </lineage>
</organism>
<reference evidence="1 2" key="2">
    <citation type="journal article" date="2022" name="Mol. Ecol. Resour.">
        <title>The genomes of chicory, endive, great burdock and yacon provide insights into Asteraceae paleo-polyploidization history and plant inulin production.</title>
        <authorList>
            <person name="Fan W."/>
            <person name="Wang S."/>
            <person name="Wang H."/>
            <person name="Wang A."/>
            <person name="Jiang F."/>
            <person name="Liu H."/>
            <person name="Zhao H."/>
            <person name="Xu D."/>
            <person name="Zhang Y."/>
        </authorList>
    </citation>
    <scope>NUCLEOTIDE SEQUENCE [LARGE SCALE GENOMIC DNA]</scope>
    <source>
        <strain evidence="2">cv. Niubang</strain>
    </source>
</reference>
<keyword evidence="2" id="KW-1185">Reference proteome</keyword>
<evidence type="ECO:0000313" key="2">
    <source>
        <dbReference type="Proteomes" id="UP001055879"/>
    </source>
</evidence>
<gene>
    <name evidence="1" type="ORF">L6452_18583</name>
</gene>